<dbReference type="InterPro" id="IPR014917">
    <property type="entry name" value="DUF1800"/>
</dbReference>
<evidence type="ECO:0000256" key="1">
    <source>
        <dbReference type="SAM" id="MobiDB-lite"/>
    </source>
</evidence>
<dbReference type="AlphaFoldDB" id="A0A318E199"/>
<dbReference type="Proteomes" id="UP000248330">
    <property type="component" value="Unassembled WGS sequence"/>
</dbReference>
<dbReference type="Pfam" id="PF08811">
    <property type="entry name" value="DUF1800"/>
    <property type="match status" value="1"/>
</dbReference>
<protein>
    <submittedName>
        <fullName evidence="2">Uncharacterized protein (DUF1800 family)</fullName>
    </submittedName>
</protein>
<proteinExistence type="predicted"/>
<gene>
    <name evidence="2" type="ORF">C8D93_11245</name>
</gene>
<dbReference type="RefSeq" id="WP_170124094.1">
    <property type="nucleotide sequence ID" value="NZ_CAKZQT010000005.1"/>
</dbReference>
<feature type="compositionally biased region" description="Low complexity" evidence="1">
    <location>
        <begin position="42"/>
        <end position="52"/>
    </location>
</feature>
<comment type="caution">
    <text evidence="2">The sequence shown here is derived from an EMBL/GenBank/DDBJ whole genome shotgun (WGS) entry which is preliminary data.</text>
</comment>
<keyword evidence="3" id="KW-1185">Reference proteome</keyword>
<dbReference type="EMBL" id="QICN01000012">
    <property type="protein sequence ID" value="PXV64595.1"/>
    <property type="molecule type" value="Genomic_DNA"/>
</dbReference>
<evidence type="ECO:0000313" key="3">
    <source>
        <dbReference type="Proteomes" id="UP000248330"/>
    </source>
</evidence>
<accession>A0A318E199</accession>
<reference evidence="2 3" key="1">
    <citation type="submission" date="2018-04" db="EMBL/GenBank/DDBJ databases">
        <title>Genomic Encyclopedia of Type Strains, Phase IV (KMG-IV): sequencing the most valuable type-strain genomes for metagenomic binning, comparative biology and taxonomic classification.</title>
        <authorList>
            <person name="Goeker M."/>
        </authorList>
    </citation>
    <scope>NUCLEOTIDE SEQUENCE [LARGE SCALE GENOMIC DNA]</scope>
    <source>
        <strain evidence="2 3">DSM 104150</strain>
    </source>
</reference>
<sequence>MDRREFLRACALVYSGGALSSLTGCGSSAPVSLPGVDPVAGDPLDPTTATDPLPQPDPLVHLLKRTRFGVSAEDLEAAQAQGAEAYLDAQLAPQLLPDTAELLATVNFPLMQLPTPLVSTLSNSELLAATQQLAEKTVFLASYSDRQLFEVMVDFWNDHFNVENVTGTLPGAKIAFDRDVVRVHALGRFGTLLHATAKSAAMLEYLDGRSNRAQGPNENYSRELMELHTLGHGGGYTETDVREVARCFTGWNSDRITYAFQFNANQHDSDSKTVLGHSIAAGGGVEDGERVLDILAAHPSTARHLATRLARRFVSDDPPTAVIDAVAAEYARTEGDIPSMLRVLMRHTDFQAAADRKLRRPLDFVCGAIRAFDADPSHYPGAGLIDLLSRLGQVPHRWFPPDGYPDRGEYWLSTSGLMERWNFAATLVESRGLLGQSQASDHVGSSETPVSLVDTLSARLLMRPLRARDREALIAVAGDGAAALSGEALVLASERIAGLLLASPAFNLR</sequence>
<evidence type="ECO:0000313" key="2">
    <source>
        <dbReference type="EMBL" id="PXV64595.1"/>
    </source>
</evidence>
<feature type="region of interest" description="Disordered" evidence="1">
    <location>
        <begin position="36"/>
        <end position="56"/>
    </location>
</feature>
<name>A0A318E199_9GAMM</name>
<dbReference type="PROSITE" id="PS51257">
    <property type="entry name" value="PROKAR_LIPOPROTEIN"/>
    <property type="match status" value="1"/>
</dbReference>
<organism evidence="2 3">
    <name type="scientific">Sinimarinibacterium flocculans</name>
    <dbReference type="NCBI Taxonomy" id="985250"/>
    <lineage>
        <taxon>Bacteria</taxon>
        <taxon>Pseudomonadati</taxon>
        <taxon>Pseudomonadota</taxon>
        <taxon>Gammaproteobacteria</taxon>
        <taxon>Nevskiales</taxon>
        <taxon>Nevskiaceae</taxon>
        <taxon>Sinimarinibacterium</taxon>
    </lineage>
</organism>